<gene>
    <name evidence="2" type="ORF">EDC56_0487</name>
</gene>
<protein>
    <submittedName>
        <fullName evidence="2">Uncharacterized protein</fullName>
    </submittedName>
</protein>
<comment type="caution">
    <text evidence="2">The sequence shown here is derived from an EMBL/GenBank/DDBJ whole genome shotgun (WGS) entry which is preliminary data.</text>
</comment>
<accession>A0A3N2DZV6</accession>
<dbReference type="EMBL" id="RKHR01000003">
    <property type="protein sequence ID" value="ROS04969.1"/>
    <property type="molecule type" value="Genomic_DNA"/>
</dbReference>
<evidence type="ECO:0000256" key="1">
    <source>
        <dbReference type="SAM" id="Coils"/>
    </source>
</evidence>
<evidence type="ECO:0000313" key="2">
    <source>
        <dbReference type="EMBL" id="ROS04969.1"/>
    </source>
</evidence>
<reference evidence="2 3" key="1">
    <citation type="submission" date="2018-11" db="EMBL/GenBank/DDBJ databases">
        <title>Genomic Encyclopedia of Type Strains, Phase IV (KMG-IV): sequencing the most valuable type-strain genomes for metagenomic binning, comparative biology and taxonomic classification.</title>
        <authorList>
            <person name="Goeker M."/>
        </authorList>
    </citation>
    <scope>NUCLEOTIDE SEQUENCE [LARGE SCALE GENOMIC DNA]</scope>
    <source>
        <strain evidence="2 3">DSM 100316</strain>
    </source>
</reference>
<keyword evidence="1" id="KW-0175">Coiled coil</keyword>
<dbReference type="Proteomes" id="UP000275394">
    <property type="component" value="Unassembled WGS sequence"/>
</dbReference>
<keyword evidence="3" id="KW-1185">Reference proteome</keyword>
<sequence>MTRSVSEHTIRALTDDLELIEKHIYNGHLELALRQLNQTRQVAEQNIHRLAVDERLTSLFNKHSN</sequence>
<evidence type="ECO:0000313" key="3">
    <source>
        <dbReference type="Proteomes" id="UP000275394"/>
    </source>
</evidence>
<name>A0A3N2DZV6_9GAMM</name>
<feature type="coiled-coil region" evidence="1">
    <location>
        <begin position="26"/>
        <end position="53"/>
    </location>
</feature>
<proteinExistence type="predicted"/>
<dbReference type="RefSeq" id="WP_123710921.1">
    <property type="nucleotide sequence ID" value="NZ_RKHR01000003.1"/>
</dbReference>
<organism evidence="2 3">
    <name type="scientific">Sinobacterium caligoides</name>
    <dbReference type="NCBI Taxonomy" id="933926"/>
    <lineage>
        <taxon>Bacteria</taxon>
        <taxon>Pseudomonadati</taxon>
        <taxon>Pseudomonadota</taxon>
        <taxon>Gammaproteobacteria</taxon>
        <taxon>Cellvibrionales</taxon>
        <taxon>Spongiibacteraceae</taxon>
        <taxon>Sinobacterium</taxon>
    </lineage>
</organism>
<dbReference type="AlphaFoldDB" id="A0A3N2DZV6"/>